<organism evidence="1 2">
    <name type="scientific">Terrihalobacillus insolitus</name>
    <dbReference type="NCBI Taxonomy" id="2950438"/>
    <lineage>
        <taxon>Bacteria</taxon>
        <taxon>Bacillati</taxon>
        <taxon>Bacillota</taxon>
        <taxon>Bacilli</taxon>
        <taxon>Bacillales</taxon>
        <taxon>Bacillaceae</taxon>
        <taxon>Terrihalobacillus</taxon>
    </lineage>
</organism>
<comment type="caution">
    <text evidence="1">The sequence shown here is derived from an EMBL/GenBank/DDBJ whole genome shotgun (WGS) entry which is preliminary data.</text>
</comment>
<evidence type="ECO:0000313" key="2">
    <source>
        <dbReference type="Proteomes" id="UP001145050"/>
    </source>
</evidence>
<protein>
    <submittedName>
        <fullName evidence="1">DUF1657 domain-containing protein</fullName>
    </submittedName>
</protein>
<reference evidence="1" key="1">
    <citation type="submission" date="2022-06" db="EMBL/GenBank/DDBJ databases">
        <title>Aquibacillus sp. a new bacterium isolated from soil saline samples.</title>
        <authorList>
            <person name="Galisteo C."/>
            <person name="De La Haba R."/>
            <person name="Sanchez-Porro C."/>
            <person name="Ventosa A."/>
        </authorList>
    </citation>
    <scope>NUCLEOTIDE SEQUENCE</scope>
    <source>
        <strain evidence="1">3ASR75-11</strain>
    </source>
</reference>
<dbReference type="AlphaFoldDB" id="A0A9X3WS20"/>
<evidence type="ECO:0000313" key="1">
    <source>
        <dbReference type="EMBL" id="MDC3423793.1"/>
    </source>
</evidence>
<proteinExistence type="predicted"/>
<keyword evidence="2" id="KW-1185">Reference proteome</keyword>
<dbReference type="EMBL" id="JAMQKB010000002">
    <property type="protein sequence ID" value="MDC3423793.1"/>
    <property type="molecule type" value="Genomic_DNA"/>
</dbReference>
<accession>A0A9X3WS20</accession>
<sequence length="68" mass="7570">MTIGTQVKQCLSSIKSIEAGLSSLAIRTQDKETKAILEESAGTIGEIKHDMKARIKDLEREEDQYKGF</sequence>
<dbReference type="InterPro" id="IPR012452">
    <property type="entry name" value="DUF1657"/>
</dbReference>
<name>A0A9X3WS20_9BACI</name>
<dbReference type="Pfam" id="PF07870">
    <property type="entry name" value="DUF1657"/>
    <property type="match status" value="1"/>
</dbReference>
<dbReference type="Proteomes" id="UP001145050">
    <property type="component" value="Unassembled WGS sequence"/>
</dbReference>
<dbReference type="RefSeq" id="WP_272435547.1">
    <property type="nucleotide sequence ID" value="NZ_JAMQKB010000002.1"/>
</dbReference>
<gene>
    <name evidence="1" type="ORF">NC797_04625</name>
</gene>